<gene>
    <name evidence="1" type="ORF">PR048_015282</name>
</gene>
<evidence type="ECO:0000313" key="2">
    <source>
        <dbReference type="Proteomes" id="UP001159363"/>
    </source>
</evidence>
<dbReference type="EMBL" id="JARBHB010000005">
    <property type="protein sequence ID" value="KAJ8883439.1"/>
    <property type="molecule type" value="Genomic_DNA"/>
</dbReference>
<evidence type="ECO:0000313" key="1">
    <source>
        <dbReference type="EMBL" id="KAJ8883439.1"/>
    </source>
</evidence>
<organism evidence="1 2">
    <name type="scientific">Dryococelus australis</name>
    <dbReference type="NCBI Taxonomy" id="614101"/>
    <lineage>
        <taxon>Eukaryota</taxon>
        <taxon>Metazoa</taxon>
        <taxon>Ecdysozoa</taxon>
        <taxon>Arthropoda</taxon>
        <taxon>Hexapoda</taxon>
        <taxon>Insecta</taxon>
        <taxon>Pterygota</taxon>
        <taxon>Neoptera</taxon>
        <taxon>Polyneoptera</taxon>
        <taxon>Phasmatodea</taxon>
        <taxon>Verophasmatodea</taxon>
        <taxon>Anareolatae</taxon>
        <taxon>Phasmatidae</taxon>
        <taxon>Eurycanthinae</taxon>
        <taxon>Dryococelus</taxon>
    </lineage>
</organism>
<proteinExistence type="predicted"/>
<protein>
    <submittedName>
        <fullName evidence="1">Uncharacterized protein</fullName>
    </submittedName>
</protein>
<comment type="caution">
    <text evidence="1">The sequence shown here is derived from an EMBL/GenBank/DDBJ whole genome shotgun (WGS) entry which is preliminary data.</text>
</comment>
<dbReference type="Proteomes" id="UP001159363">
    <property type="component" value="Chromosome 4"/>
</dbReference>
<name>A0ABQ9HGI6_9NEOP</name>
<reference evidence="1 2" key="1">
    <citation type="submission" date="2023-02" db="EMBL/GenBank/DDBJ databases">
        <title>LHISI_Scaffold_Assembly.</title>
        <authorList>
            <person name="Stuart O.P."/>
            <person name="Cleave R."/>
            <person name="Magrath M.J.L."/>
            <person name="Mikheyev A.S."/>
        </authorList>
    </citation>
    <scope>NUCLEOTIDE SEQUENCE [LARGE SCALE GENOMIC DNA]</scope>
    <source>
        <strain evidence="1">Daus_M_001</strain>
        <tissue evidence="1">Leg muscle</tissue>
    </source>
</reference>
<sequence length="72" mass="7908">MLGQILQIIGQNTYKRNHQVEPGLILGRATPGFLQVGIVPDDAAGQRIFSRISSFPCPCIPVLLHSHLIHSH</sequence>
<keyword evidence="2" id="KW-1185">Reference proteome</keyword>
<accession>A0ABQ9HGI6</accession>